<comment type="caution">
    <text evidence="1">The sequence shown here is derived from an EMBL/GenBank/DDBJ whole genome shotgun (WGS) entry which is preliminary data.</text>
</comment>
<evidence type="ECO:0000313" key="1">
    <source>
        <dbReference type="EMBL" id="GFU60296.1"/>
    </source>
</evidence>
<keyword evidence="2" id="KW-1185">Reference proteome</keyword>
<sequence length="104" mass="11809">MDKEDLRLLAQEKGLDGAETRGVRFKRLHPKIAKRQLESHSITHTTTTISVLENNPLELGLKRLLSKFNPEEGDMAMVLLSSCTPTEILKNPEETWAPHLTDIY</sequence>
<name>A0A8X6UVU0_NEPPI</name>
<protein>
    <submittedName>
        <fullName evidence="1">Uncharacterized protein</fullName>
    </submittedName>
</protein>
<accession>A0A8X6UVU0</accession>
<organism evidence="1 2">
    <name type="scientific">Nephila pilipes</name>
    <name type="common">Giant wood spider</name>
    <name type="synonym">Nephila maculata</name>
    <dbReference type="NCBI Taxonomy" id="299642"/>
    <lineage>
        <taxon>Eukaryota</taxon>
        <taxon>Metazoa</taxon>
        <taxon>Ecdysozoa</taxon>
        <taxon>Arthropoda</taxon>
        <taxon>Chelicerata</taxon>
        <taxon>Arachnida</taxon>
        <taxon>Araneae</taxon>
        <taxon>Araneomorphae</taxon>
        <taxon>Entelegynae</taxon>
        <taxon>Araneoidea</taxon>
        <taxon>Nephilidae</taxon>
        <taxon>Nephila</taxon>
    </lineage>
</organism>
<dbReference type="EMBL" id="BMAW01040616">
    <property type="protein sequence ID" value="GFU60296.1"/>
    <property type="molecule type" value="Genomic_DNA"/>
</dbReference>
<dbReference type="AlphaFoldDB" id="A0A8X6UVU0"/>
<gene>
    <name evidence="1" type="ORF">NPIL_373491</name>
</gene>
<proteinExistence type="predicted"/>
<reference evidence="1" key="1">
    <citation type="submission" date="2020-08" db="EMBL/GenBank/DDBJ databases">
        <title>Multicomponent nature underlies the extraordinary mechanical properties of spider dragline silk.</title>
        <authorList>
            <person name="Kono N."/>
            <person name="Nakamura H."/>
            <person name="Mori M."/>
            <person name="Yoshida Y."/>
            <person name="Ohtoshi R."/>
            <person name="Malay A.D."/>
            <person name="Moran D.A.P."/>
            <person name="Tomita M."/>
            <person name="Numata K."/>
            <person name="Arakawa K."/>
        </authorList>
    </citation>
    <scope>NUCLEOTIDE SEQUENCE</scope>
</reference>
<dbReference type="Proteomes" id="UP000887013">
    <property type="component" value="Unassembled WGS sequence"/>
</dbReference>
<evidence type="ECO:0000313" key="2">
    <source>
        <dbReference type="Proteomes" id="UP000887013"/>
    </source>
</evidence>